<protein>
    <submittedName>
        <fullName evidence="3">Protein tyrosine phosphatase</fullName>
    </submittedName>
</protein>
<accession>Q02CB6</accession>
<proteinExistence type="predicted"/>
<name>Q02CB6_SOLUE</name>
<dbReference type="CDD" id="cd16345">
    <property type="entry name" value="LMWP_ArsC"/>
    <property type="match status" value="1"/>
</dbReference>
<dbReference type="KEGG" id="sus:Acid_0288"/>
<dbReference type="SUPFAM" id="SSF52788">
    <property type="entry name" value="Phosphotyrosine protein phosphatases I"/>
    <property type="match status" value="1"/>
</dbReference>
<sequence precursor="true">MIPAPRKRVLFVCIGNACRSQMAEAFARAYGSDVLIAASAGVSPASNVAPDTIRAMEEKNIDIRDHFPKSVKHLGRADFDIVVNMSGFFLPQNIASRVVDWEVPDPVFMDYKEHCEVRDDIEQRVMKFVLELRRAPRTQFRGQGSGRVEP</sequence>
<evidence type="ECO:0000313" key="3">
    <source>
        <dbReference type="EMBL" id="ABJ81300.1"/>
    </source>
</evidence>
<dbReference type="Gene3D" id="3.40.50.2300">
    <property type="match status" value="1"/>
</dbReference>
<dbReference type="FunCoup" id="Q02CB6">
    <property type="interactions" value="603"/>
</dbReference>
<dbReference type="eggNOG" id="COG0394">
    <property type="taxonomic scope" value="Bacteria"/>
</dbReference>
<keyword evidence="1" id="KW-0059">Arsenical resistance</keyword>
<dbReference type="PANTHER" id="PTHR43428">
    <property type="entry name" value="ARSENATE REDUCTASE"/>
    <property type="match status" value="1"/>
</dbReference>
<evidence type="ECO:0000259" key="2">
    <source>
        <dbReference type="SMART" id="SM00226"/>
    </source>
</evidence>
<dbReference type="Pfam" id="PF01451">
    <property type="entry name" value="LMWPc"/>
    <property type="match status" value="1"/>
</dbReference>
<dbReference type="GO" id="GO:0046685">
    <property type="term" value="P:response to arsenic-containing substance"/>
    <property type="evidence" value="ECO:0007669"/>
    <property type="project" value="UniProtKB-KW"/>
</dbReference>
<dbReference type="SMART" id="SM00226">
    <property type="entry name" value="LMWPc"/>
    <property type="match status" value="1"/>
</dbReference>
<dbReference type="PANTHER" id="PTHR43428:SF1">
    <property type="entry name" value="ARSENATE REDUCTASE"/>
    <property type="match status" value="1"/>
</dbReference>
<evidence type="ECO:0000256" key="1">
    <source>
        <dbReference type="ARBA" id="ARBA00022849"/>
    </source>
</evidence>
<gene>
    <name evidence="3" type="ordered locus">Acid_0288</name>
</gene>
<feature type="domain" description="Phosphotyrosine protein phosphatase I" evidence="2">
    <location>
        <begin position="7"/>
        <end position="131"/>
    </location>
</feature>
<dbReference type="OrthoDB" id="9784339at2"/>
<dbReference type="EMBL" id="CP000473">
    <property type="protein sequence ID" value="ABJ81300.1"/>
    <property type="molecule type" value="Genomic_DNA"/>
</dbReference>
<dbReference type="AlphaFoldDB" id="Q02CB6"/>
<reference evidence="3" key="1">
    <citation type="submission" date="2006-10" db="EMBL/GenBank/DDBJ databases">
        <title>Complete sequence of Solibacter usitatus Ellin6076.</title>
        <authorList>
            <consortium name="US DOE Joint Genome Institute"/>
            <person name="Copeland A."/>
            <person name="Lucas S."/>
            <person name="Lapidus A."/>
            <person name="Barry K."/>
            <person name="Detter J.C."/>
            <person name="Glavina del Rio T."/>
            <person name="Hammon N."/>
            <person name="Israni S."/>
            <person name="Dalin E."/>
            <person name="Tice H."/>
            <person name="Pitluck S."/>
            <person name="Thompson L.S."/>
            <person name="Brettin T."/>
            <person name="Bruce D."/>
            <person name="Han C."/>
            <person name="Tapia R."/>
            <person name="Gilna P."/>
            <person name="Schmutz J."/>
            <person name="Larimer F."/>
            <person name="Land M."/>
            <person name="Hauser L."/>
            <person name="Kyrpides N."/>
            <person name="Mikhailova N."/>
            <person name="Janssen P.H."/>
            <person name="Kuske C.R."/>
            <person name="Richardson P."/>
        </authorList>
    </citation>
    <scope>NUCLEOTIDE SEQUENCE</scope>
    <source>
        <strain evidence="3">Ellin6076</strain>
    </source>
</reference>
<organism evidence="3">
    <name type="scientific">Solibacter usitatus (strain Ellin6076)</name>
    <dbReference type="NCBI Taxonomy" id="234267"/>
    <lineage>
        <taxon>Bacteria</taxon>
        <taxon>Pseudomonadati</taxon>
        <taxon>Acidobacteriota</taxon>
        <taxon>Terriglobia</taxon>
        <taxon>Bryobacterales</taxon>
        <taxon>Solibacteraceae</taxon>
        <taxon>Candidatus Solibacter</taxon>
    </lineage>
</organism>
<dbReference type="InParanoid" id="Q02CB6"/>
<dbReference type="InterPro" id="IPR036196">
    <property type="entry name" value="Ptyr_pPase_sf"/>
</dbReference>
<dbReference type="HOGENOM" id="CLU_071415_3_3_0"/>
<dbReference type="STRING" id="234267.Acid_0288"/>
<dbReference type="InterPro" id="IPR023485">
    <property type="entry name" value="Ptyr_pPase"/>
</dbReference>